<evidence type="ECO:0000259" key="2">
    <source>
        <dbReference type="Pfam" id="PF01471"/>
    </source>
</evidence>
<dbReference type="RefSeq" id="WP_068141107.1">
    <property type="nucleotide sequence ID" value="NZ_AP014924.1"/>
</dbReference>
<dbReference type="InterPro" id="IPR002477">
    <property type="entry name" value="Peptidoglycan-bd-like"/>
</dbReference>
<reference evidence="4" key="2">
    <citation type="journal article" date="2016" name="Int. J. Syst. Evol. Microbiol.">
        <title>Complete genome sequence and cell structure of Limnochorda pilosa, a Gram-negative spore-former within the phylum Firmicutes.</title>
        <authorList>
            <person name="Watanabe M."/>
            <person name="Kojima H."/>
            <person name="Fukui M."/>
        </authorList>
    </citation>
    <scope>NUCLEOTIDE SEQUENCE [LARGE SCALE GENOMIC DNA]</scope>
    <source>
        <strain evidence="4">HC45</strain>
    </source>
</reference>
<dbReference type="OrthoDB" id="9808890at2"/>
<keyword evidence="4" id="KW-1185">Reference proteome</keyword>
<gene>
    <name evidence="3" type="ORF">LIP_3609</name>
</gene>
<dbReference type="SUPFAM" id="SSF47090">
    <property type="entry name" value="PGBD-like"/>
    <property type="match status" value="1"/>
</dbReference>
<dbReference type="Gene3D" id="3.10.50.10">
    <property type="match status" value="1"/>
</dbReference>
<dbReference type="KEGG" id="lpil:LIP_3609"/>
<dbReference type="Pfam" id="PF01471">
    <property type="entry name" value="PG_binding_1"/>
    <property type="match status" value="1"/>
</dbReference>
<name>A0A0K2SQY1_LIMPI</name>
<organism evidence="3 4">
    <name type="scientific">Limnochorda pilosa</name>
    <dbReference type="NCBI Taxonomy" id="1555112"/>
    <lineage>
        <taxon>Bacteria</taxon>
        <taxon>Bacillati</taxon>
        <taxon>Bacillota</taxon>
        <taxon>Limnochordia</taxon>
        <taxon>Limnochordales</taxon>
        <taxon>Limnochordaceae</taxon>
        <taxon>Limnochorda</taxon>
    </lineage>
</organism>
<dbReference type="InterPro" id="IPR036365">
    <property type="entry name" value="PGBD-like_sf"/>
</dbReference>
<sequence>MHPPWGHHRRVLALGARGQAVRTLQEDLARLGFDPGPMDGRYGLLTRQAVRECQRRYGLFPDGAAGPDLFHLLREPAVRLGGQHVVLGVVDPALPFSLERWARAYPFASAVVRPTRFDPLQPGQPRGAGAWAEELEQAGAGEAGVPPWAWRITRGPALETREAPETQPARTETGPAPAETRSAPGRRARRELVSAILRVVDRFHPIAVDVDLEPVLPGDGRRWLKLLAALREALSRRGVLLLATRDLARRPSIWPAWADDLPDGLLARNVDLLVLARRPLPGESPPSAAGAAALDPVFSRASRSPSYKVLVELPLGALQWTLGPDRPLEGPAVLSFRAARVEALKHARRLRWDDRWGALTFQVRHGSDEQQYWLPSARSVEQVLRRVARARLAGVVLAALGGEDPRAGRVLPGPLSPWHPGTRGSADIPPAVGA</sequence>
<evidence type="ECO:0000256" key="1">
    <source>
        <dbReference type="SAM" id="MobiDB-lite"/>
    </source>
</evidence>
<dbReference type="Gene3D" id="3.20.20.80">
    <property type="entry name" value="Glycosidases"/>
    <property type="match status" value="1"/>
</dbReference>
<accession>A0A0K2SQY1</accession>
<dbReference type="Proteomes" id="UP000065807">
    <property type="component" value="Chromosome"/>
</dbReference>
<feature type="region of interest" description="Disordered" evidence="1">
    <location>
        <begin position="411"/>
        <end position="434"/>
    </location>
</feature>
<reference evidence="4" key="1">
    <citation type="submission" date="2015-07" db="EMBL/GenBank/DDBJ databases">
        <title>Complete genome sequence and phylogenetic analysis of Limnochorda pilosa.</title>
        <authorList>
            <person name="Watanabe M."/>
            <person name="Kojima H."/>
            <person name="Fukui M."/>
        </authorList>
    </citation>
    <scope>NUCLEOTIDE SEQUENCE [LARGE SCALE GENOMIC DNA]</scope>
    <source>
        <strain evidence="4">HC45</strain>
    </source>
</reference>
<dbReference type="Gene3D" id="1.10.101.10">
    <property type="entry name" value="PGBD-like superfamily/PGBD"/>
    <property type="match status" value="1"/>
</dbReference>
<dbReference type="InterPro" id="IPR036366">
    <property type="entry name" value="PGBDSf"/>
</dbReference>
<dbReference type="EMBL" id="AP014924">
    <property type="protein sequence ID" value="BAS29417.1"/>
    <property type="molecule type" value="Genomic_DNA"/>
</dbReference>
<evidence type="ECO:0000313" key="4">
    <source>
        <dbReference type="Proteomes" id="UP000065807"/>
    </source>
</evidence>
<feature type="domain" description="Peptidoglycan binding-like" evidence="2">
    <location>
        <begin position="17"/>
        <end position="70"/>
    </location>
</feature>
<proteinExistence type="predicted"/>
<evidence type="ECO:0000313" key="3">
    <source>
        <dbReference type="EMBL" id="BAS29417.1"/>
    </source>
</evidence>
<dbReference type="STRING" id="1555112.LIP_3609"/>
<protein>
    <recommendedName>
        <fullName evidence="2">Peptidoglycan binding-like domain-containing protein</fullName>
    </recommendedName>
</protein>
<dbReference type="AlphaFoldDB" id="A0A0K2SQY1"/>
<feature type="region of interest" description="Disordered" evidence="1">
    <location>
        <begin position="159"/>
        <end position="187"/>
    </location>
</feature>
<dbReference type="InterPro" id="IPR029070">
    <property type="entry name" value="Chitinase_insertion_sf"/>
</dbReference>